<protein>
    <recommendedName>
        <fullName evidence="14">sn-1-specific diacylglycerol lipase</fullName>
        <ecNumber evidence="14">3.1.1.116</ecNumber>
    </recommendedName>
</protein>
<keyword evidence="12 15" id="KW-0472">Membrane</keyword>
<evidence type="ECO:0000256" key="11">
    <source>
        <dbReference type="ARBA" id="ARBA00023098"/>
    </source>
</evidence>
<keyword evidence="9" id="KW-0442">Lipid degradation</keyword>
<dbReference type="InterPro" id="IPR002921">
    <property type="entry name" value="Fungal_lipase-type"/>
</dbReference>
<comment type="catalytic activity">
    <reaction evidence="13">
        <text>a 1,2-diacyl-sn-glycerol + H2O = a 2-acylglycerol + a fatty acid + H(+)</text>
        <dbReference type="Rhea" id="RHEA:33275"/>
        <dbReference type="ChEBI" id="CHEBI:15377"/>
        <dbReference type="ChEBI" id="CHEBI:15378"/>
        <dbReference type="ChEBI" id="CHEBI:17389"/>
        <dbReference type="ChEBI" id="CHEBI:17815"/>
        <dbReference type="ChEBI" id="CHEBI:28868"/>
        <dbReference type="EC" id="3.1.1.116"/>
    </reaction>
    <physiologicalReaction direction="left-to-right" evidence="13">
        <dbReference type="Rhea" id="RHEA:33276"/>
    </physiologicalReaction>
</comment>
<dbReference type="GO" id="GO:0022008">
    <property type="term" value="P:neurogenesis"/>
    <property type="evidence" value="ECO:0007669"/>
    <property type="project" value="TreeGrafter"/>
</dbReference>
<feature type="transmembrane region" description="Helical" evidence="15">
    <location>
        <begin position="20"/>
        <end position="43"/>
    </location>
</feature>
<evidence type="ECO:0000256" key="6">
    <source>
        <dbReference type="ARBA" id="ARBA00022723"/>
    </source>
</evidence>
<dbReference type="Gene3D" id="3.40.50.1820">
    <property type="entry name" value="alpha/beta hydrolase"/>
    <property type="match status" value="1"/>
</dbReference>
<dbReference type="InterPro" id="IPR052214">
    <property type="entry name" value="DAG_Lipase-Related"/>
</dbReference>
<evidence type="ECO:0000313" key="18">
    <source>
        <dbReference type="Proteomes" id="UP000283509"/>
    </source>
</evidence>
<feature type="transmembrane region" description="Helical" evidence="15">
    <location>
        <begin position="139"/>
        <end position="158"/>
    </location>
</feature>
<dbReference type="CDD" id="cd00519">
    <property type="entry name" value="Lipase_3"/>
    <property type="match status" value="1"/>
</dbReference>
<dbReference type="PANTHER" id="PTHR45792:SF2">
    <property type="entry name" value="DIACYLGLYCEROL LIPASE-BETA"/>
    <property type="match status" value="1"/>
</dbReference>
<name>A0A3R7PXD3_PENVA</name>
<comment type="cofactor">
    <cofactor evidence="1">
        <name>Ca(2+)</name>
        <dbReference type="ChEBI" id="CHEBI:29108"/>
    </cofactor>
</comment>
<evidence type="ECO:0000256" key="1">
    <source>
        <dbReference type="ARBA" id="ARBA00001913"/>
    </source>
</evidence>
<evidence type="ECO:0000259" key="16">
    <source>
        <dbReference type="Pfam" id="PF01764"/>
    </source>
</evidence>
<gene>
    <name evidence="17" type="ORF">C7M84_001160</name>
</gene>
<evidence type="ECO:0000256" key="4">
    <source>
        <dbReference type="ARBA" id="ARBA00022553"/>
    </source>
</evidence>
<dbReference type="GO" id="GO:0005886">
    <property type="term" value="C:plasma membrane"/>
    <property type="evidence" value="ECO:0007669"/>
    <property type="project" value="UniProtKB-SubCell"/>
</dbReference>
<evidence type="ECO:0000256" key="8">
    <source>
        <dbReference type="ARBA" id="ARBA00022837"/>
    </source>
</evidence>
<dbReference type="GO" id="GO:0046872">
    <property type="term" value="F:metal ion binding"/>
    <property type="evidence" value="ECO:0007669"/>
    <property type="project" value="UniProtKB-KW"/>
</dbReference>
<dbReference type="GO" id="GO:0046340">
    <property type="term" value="P:diacylglycerol catabolic process"/>
    <property type="evidence" value="ECO:0007669"/>
    <property type="project" value="TreeGrafter"/>
</dbReference>
<evidence type="ECO:0000256" key="15">
    <source>
        <dbReference type="SAM" id="Phobius"/>
    </source>
</evidence>
<sequence>MPALEVFNRRWRIGSDDLVIPGIIEVLVRAGWLGLVITLFVHHEADTSRCEQGKYLLRIFLVGSMVILGATLITTVALVYHSSRGTIMDVAPRKHVPNLLITRVILGIPEVAWNGMGSMWIILGLVMCHDALSILMKALVIYTWVAIGVIVIGVWLLFDPMMRPNRQGPNEGSYLVEGGALGTHYIQLWEKRCRFLCCLTSRDENSSEAFKNVADVFASLFEESDLVASDVAAALVLLRLKRKQEERQEEAIRKNNLHLPLSRSSTASIGALQSEGALPHQQSPRPEWMKVGSAYHFMKFALASYGWPWFVYGRFCQACCSLWKHLHCCANCRADPSLDAKDNCCLCNTAALKAITGLDQESISYITFHNKIYEVPFFVAIDDETEHVVVAIRGTLSLQDAITDLTCQCTEVEGAGLPEGCLAHKGMVHAAKFVQRKLEETRALREGLASRPGYGVVITGHSLGAGTAVVLAALMRPQFPNLKCFAFSPPGGLCSKEFALATQSFVMSVVVGDDLVPRLSMNSLHDLRYKIMCVLNTCRQPKYRVLAQGCWYMLFGISSSSLESVSTIESPSQDRPLLANAANAYTYHSPKITQESMEDVRVTFSDDDSRRCQVPRHTETPLYLPGRVLYCNPSLPEEERLDVVSSEWEYRWGDMNEFTQLLISPFMMRHHLPQVVLAALEDVAQQVASPS</sequence>
<proteinExistence type="predicted"/>
<evidence type="ECO:0000256" key="9">
    <source>
        <dbReference type="ARBA" id="ARBA00022963"/>
    </source>
</evidence>
<evidence type="ECO:0000313" key="17">
    <source>
        <dbReference type="EMBL" id="ROT80111.1"/>
    </source>
</evidence>
<evidence type="ECO:0000256" key="13">
    <source>
        <dbReference type="ARBA" id="ARBA00024531"/>
    </source>
</evidence>
<feature type="domain" description="Fungal lipase-type" evidence="16">
    <location>
        <begin position="389"/>
        <end position="521"/>
    </location>
</feature>
<evidence type="ECO:0000256" key="12">
    <source>
        <dbReference type="ARBA" id="ARBA00023136"/>
    </source>
</evidence>
<evidence type="ECO:0000256" key="5">
    <source>
        <dbReference type="ARBA" id="ARBA00022692"/>
    </source>
</evidence>
<evidence type="ECO:0000256" key="14">
    <source>
        <dbReference type="ARBA" id="ARBA00026104"/>
    </source>
</evidence>
<keyword evidence="6" id="KW-0479">Metal-binding</keyword>
<feature type="transmembrane region" description="Helical" evidence="15">
    <location>
        <begin position="100"/>
        <end position="127"/>
    </location>
</feature>
<keyword evidence="3" id="KW-1003">Cell membrane</keyword>
<keyword evidence="4" id="KW-0597">Phosphoprotein</keyword>
<evidence type="ECO:0000256" key="3">
    <source>
        <dbReference type="ARBA" id="ARBA00022475"/>
    </source>
</evidence>
<dbReference type="GO" id="GO:0019369">
    <property type="term" value="P:arachidonate metabolic process"/>
    <property type="evidence" value="ECO:0007669"/>
    <property type="project" value="TreeGrafter"/>
</dbReference>
<evidence type="ECO:0000256" key="7">
    <source>
        <dbReference type="ARBA" id="ARBA00022801"/>
    </source>
</evidence>
<evidence type="ECO:0000256" key="2">
    <source>
        <dbReference type="ARBA" id="ARBA00004651"/>
    </source>
</evidence>
<dbReference type="EC" id="3.1.1.116" evidence="14"/>
<comment type="subcellular location">
    <subcellularLocation>
        <location evidence="2">Cell membrane</location>
        <topology evidence="2">Multi-pass membrane protein</topology>
    </subcellularLocation>
</comment>
<dbReference type="SUPFAM" id="SSF53474">
    <property type="entry name" value="alpha/beta-Hydrolases"/>
    <property type="match status" value="1"/>
</dbReference>
<dbReference type="OrthoDB" id="438440at2759"/>
<comment type="caution">
    <text evidence="17">The sequence shown here is derived from an EMBL/GenBank/DDBJ whole genome shotgun (WGS) entry which is preliminary data.</text>
</comment>
<organism evidence="17 18">
    <name type="scientific">Penaeus vannamei</name>
    <name type="common">Whiteleg shrimp</name>
    <name type="synonym">Litopenaeus vannamei</name>
    <dbReference type="NCBI Taxonomy" id="6689"/>
    <lineage>
        <taxon>Eukaryota</taxon>
        <taxon>Metazoa</taxon>
        <taxon>Ecdysozoa</taxon>
        <taxon>Arthropoda</taxon>
        <taxon>Crustacea</taxon>
        <taxon>Multicrustacea</taxon>
        <taxon>Malacostraca</taxon>
        <taxon>Eumalacostraca</taxon>
        <taxon>Eucarida</taxon>
        <taxon>Decapoda</taxon>
        <taxon>Dendrobranchiata</taxon>
        <taxon>Penaeoidea</taxon>
        <taxon>Penaeidae</taxon>
        <taxon>Penaeus</taxon>
    </lineage>
</organism>
<dbReference type="EMBL" id="QCYY01001152">
    <property type="protein sequence ID" value="ROT80111.1"/>
    <property type="molecule type" value="Genomic_DNA"/>
</dbReference>
<dbReference type="GO" id="GO:0005737">
    <property type="term" value="C:cytoplasm"/>
    <property type="evidence" value="ECO:0007669"/>
    <property type="project" value="TreeGrafter"/>
</dbReference>
<keyword evidence="18" id="KW-1185">Reference proteome</keyword>
<reference evidence="17 18" key="2">
    <citation type="submission" date="2019-01" db="EMBL/GenBank/DDBJ databases">
        <title>The decoding of complex shrimp genome reveals the adaptation for benthos swimmer, frequently molting mechanism and breeding impact on genome.</title>
        <authorList>
            <person name="Sun Y."/>
            <person name="Gao Y."/>
            <person name="Yu Y."/>
        </authorList>
    </citation>
    <scope>NUCLEOTIDE SEQUENCE [LARGE SCALE GENOMIC DNA]</scope>
    <source>
        <tissue evidence="17">Muscle</tissue>
    </source>
</reference>
<evidence type="ECO:0000256" key="10">
    <source>
        <dbReference type="ARBA" id="ARBA00022989"/>
    </source>
</evidence>
<dbReference type="GO" id="GO:0004806">
    <property type="term" value="F:triacylglycerol lipase activity"/>
    <property type="evidence" value="ECO:0007669"/>
    <property type="project" value="TreeGrafter"/>
</dbReference>
<accession>A0A3R7PXD3</accession>
<feature type="transmembrane region" description="Helical" evidence="15">
    <location>
        <begin position="55"/>
        <end position="80"/>
    </location>
</feature>
<keyword evidence="5 15" id="KW-0812">Transmembrane</keyword>
<keyword evidence="11" id="KW-0443">Lipid metabolism</keyword>
<dbReference type="Pfam" id="PF01764">
    <property type="entry name" value="Lipase_3"/>
    <property type="match status" value="1"/>
</dbReference>
<dbReference type="PANTHER" id="PTHR45792">
    <property type="entry name" value="DIACYLGLYCEROL LIPASE HOMOLOG-RELATED"/>
    <property type="match status" value="1"/>
</dbReference>
<reference evidence="17 18" key="1">
    <citation type="submission" date="2018-04" db="EMBL/GenBank/DDBJ databases">
        <authorList>
            <person name="Zhang X."/>
            <person name="Yuan J."/>
            <person name="Li F."/>
            <person name="Xiang J."/>
        </authorList>
    </citation>
    <scope>NUCLEOTIDE SEQUENCE [LARGE SCALE GENOMIC DNA]</scope>
    <source>
        <tissue evidence="17">Muscle</tissue>
    </source>
</reference>
<dbReference type="Proteomes" id="UP000283509">
    <property type="component" value="Unassembled WGS sequence"/>
</dbReference>
<keyword evidence="7" id="KW-0378">Hydrolase</keyword>
<keyword evidence="8" id="KW-0106">Calcium</keyword>
<keyword evidence="10 15" id="KW-1133">Transmembrane helix</keyword>
<dbReference type="AlphaFoldDB" id="A0A3R7PXD3"/>
<dbReference type="InterPro" id="IPR029058">
    <property type="entry name" value="AB_hydrolase_fold"/>
</dbReference>